<dbReference type="EC" id="2.7.10.2" evidence="12"/>
<dbReference type="SMART" id="SM00219">
    <property type="entry name" value="TyrKc"/>
    <property type="match status" value="1"/>
</dbReference>
<evidence type="ECO:0000256" key="2">
    <source>
        <dbReference type="ARBA" id="ARBA00022679"/>
    </source>
</evidence>
<dbReference type="InterPro" id="IPR036028">
    <property type="entry name" value="SH3-like_dom_sf"/>
</dbReference>
<dbReference type="RefSeq" id="XP_033795331.1">
    <property type="nucleotide sequence ID" value="XM_033939440.1"/>
</dbReference>
<dbReference type="PANTHER" id="PTHR24418">
    <property type="entry name" value="TYROSINE-PROTEIN KINASE"/>
    <property type="match status" value="1"/>
</dbReference>
<dbReference type="PROSITE" id="PS50011">
    <property type="entry name" value="PROTEIN_KINASE_DOM"/>
    <property type="match status" value="1"/>
</dbReference>
<evidence type="ECO:0000256" key="9">
    <source>
        <dbReference type="PROSITE-ProRule" id="PRU00191"/>
    </source>
</evidence>
<evidence type="ECO:0000313" key="16">
    <source>
        <dbReference type="Proteomes" id="UP000515159"/>
    </source>
</evidence>
<dbReference type="PRINTS" id="PR00109">
    <property type="entry name" value="TYRKINASE"/>
</dbReference>
<evidence type="ECO:0000256" key="10">
    <source>
        <dbReference type="PROSITE-ProRule" id="PRU00192"/>
    </source>
</evidence>
<feature type="domain" description="Protein kinase" evidence="15">
    <location>
        <begin position="253"/>
        <end position="508"/>
    </location>
</feature>
<evidence type="ECO:0000259" key="13">
    <source>
        <dbReference type="PROSITE" id="PS50001"/>
    </source>
</evidence>
<gene>
    <name evidence="17" type="primary">FRK</name>
</gene>
<dbReference type="Gene3D" id="1.10.510.10">
    <property type="entry name" value="Transferase(Phosphotransferase) domain 1"/>
    <property type="match status" value="1"/>
</dbReference>
<evidence type="ECO:0000256" key="6">
    <source>
        <dbReference type="ARBA" id="ARBA00022999"/>
    </source>
</evidence>
<dbReference type="Pfam" id="PF07714">
    <property type="entry name" value="PK_Tyr_Ser-Thr"/>
    <property type="match status" value="1"/>
</dbReference>
<dbReference type="CDD" id="cd11845">
    <property type="entry name" value="SH3_Src_like"/>
    <property type="match status" value="1"/>
</dbReference>
<dbReference type="SUPFAM" id="SSF55550">
    <property type="entry name" value="SH2 domain"/>
    <property type="match status" value="1"/>
</dbReference>
<dbReference type="Pfam" id="PF00018">
    <property type="entry name" value="SH3_1"/>
    <property type="match status" value="1"/>
</dbReference>
<feature type="binding site" evidence="11">
    <location>
        <position position="281"/>
    </location>
    <ligand>
        <name>ATP</name>
        <dbReference type="ChEBI" id="CHEBI:30616"/>
    </ligand>
</feature>
<dbReference type="SMART" id="SM00326">
    <property type="entry name" value="SH3"/>
    <property type="match status" value="1"/>
</dbReference>
<name>A0A6P8R8W5_GEOSA</name>
<comment type="similarity">
    <text evidence="12">Belongs to the protein kinase superfamily. Tyr protein kinase family.</text>
</comment>
<dbReference type="Gene3D" id="3.30.200.20">
    <property type="entry name" value="Phosphorylase Kinase, domain 1"/>
    <property type="match status" value="1"/>
</dbReference>
<dbReference type="GO" id="GO:0005524">
    <property type="term" value="F:ATP binding"/>
    <property type="evidence" value="ECO:0007669"/>
    <property type="project" value="UniProtKB-UniRule"/>
</dbReference>
<dbReference type="KEGG" id="gsh:117358027"/>
<evidence type="ECO:0000256" key="1">
    <source>
        <dbReference type="ARBA" id="ARBA00022443"/>
    </source>
</evidence>
<dbReference type="GO" id="GO:0004715">
    <property type="term" value="F:non-membrane spanning protein tyrosine kinase activity"/>
    <property type="evidence" value="ECO:0007669"/>
    <property type="project" value="UniProtKB-EC"/>
</dbReference>
<keyword evidence="1 10" id="KW-0728">SH3 domain</keyword>
<dbReference type="InterPro" id="IPR000719">
    <property type="entry name" value="Prot_kinase_dom"/>
</dbReference>
<dbReference type="AlphaFoldDB" id="A0A6P8R8W5"/>
<dbReference type="Proteomes" id="UP000515159">
    <property type="component" value="Chromosome 3"/>
</dbReference>
<dbReference type="InterPro" id="IPR008266">
    <property type="entry name" value="Tyr_kinase_AS"/>
</dbReference>
<dbReference type="InterPro" id="IPR020635">
    <property type="entry name" value="Tyr_kinase_cat_dom"/>
</dbReference>
<evidence type="ECO:0000256" key="4">
    <source>
        <dbReference type="ARBA" id="ARBA00022777"/>
    </source>
</evidence>
<evidence type="ECO:0000313" key="17">
    <source>
        <dbReference type="RefSeq" id="XP_033795331.1"/>
    </source>
</evidence>
<dbReference type="PRINTS" id="PR00401">
    <property type="entry name" value="SH2DOMAIN"/>
</dbReference>
<evidence type="ECO:0000256" key="7">
    <source>
        <dbReference type="ARBA" id="ARBA00023137"/>
    </source>
</evidence>
<dbReference type="GeneID" id="117358027"/>
<evidence type="ECO:0000256" key="8">
    <source>
        <dbReference type="ARBA" id="ARBA00051245"/>
    </source>
</evidence>
<feature type="domain" description="SH3" evidence="14">
    <location>
        <begin position="63"/>
        <end position="129"/>
    </location>
</feature>
<organism evidence="16 17">
    <name type="scientific">Geotrypetes seraphini</name>
    <name type="common">Gaboon caecilian</name>
    <name type="synonym">Caecilia seraphini</name>
    <dbReference type="NCBI Taxonomy" id="260995"/>
    <lineage>
        <taxon>Eukaryota</taxon>
        <taxon>Metazoa</taxon>
        <taxon>Chordata</taxon>
        <taxon>Craniata</taxon>
        <taxon>Vertebrata</taxon>
        <taxon>Euteleostomi</taxon>
        <taxon>Amphibia</taxon>
        <taxon>Gymnophiona</taxon>
        <taxon>Geotrypetes</taxon>
    </lineage>
</organism>
<dbReference type="InterPro" id="IPR011009">
    <property type="entry name" value="Kinase-like_dom_sf"/>
</dbReference>
<dbReference type="FunCoup" id="A0A6P8R8W5">
    <property type="interactions" value="1014"/>
</dbReference>
<keyword evidence="6 9" id="KW-0727">SH2 domain</keyword>
<keyword evidence="2 12" id="KW-0808">Transferase</keyword>
<sequence>MGNSCQKHCGNLRPYVLCCCPSEEKGTCYVTESIVISNPMVNTSISQQPSQPVASAPVLRASLSSRVYVALYDYQARTAEDLSFKAGELLEVLNGEDTQHSGWWHARSLGSLHKREGYIPSNFVAPYKSIEAEPWFFGEVKRVDAEKQLMYPGTEAGVFLIRESETQRGEYSLSVFDGMSVKHYRIKQLDTGDYFVARKKTFPDVTALVEYYKRYPDGLCVRLGQPCEKKEVPAPFDLSYKTQDEWEIDRNSLKLLKKLGSGQFGDVWEGMWNNTTPVAIKTLKPGSMERRDFLREAQTMKKLRHPKLIQLYAVCSLEDPIYIITELMRHGSLQQYLQNDGGTAIKVQQQVDMAAQVAAGMAYLESQNYVHRDLAARNVLVGEHNVYKVADFGLTRIFQVENVYEPVAGMKLPIKWTAPEALQFNKFSVKSDIWSFGVLLYEIMTYGRMPYPGLNGAQVLQKLEKGYRMPQPPDCPPNLYLIMLDCWKKSPEERPTFETLQWQLDDFFETESESYFDSNTFAR</sequence>
<dbReference type="InterPro" id="IPR001245">
    <property type="entry name" value="Ser-Thr/Tyr_kinase_cat_dom"/>
</dbReference>
<dbReference type="SMART" id="SM00252">
    <property type="entry name" value="SH2"/>
    <property type="match status" value="1"/>
</dbReference>
<comment type="catalytic activity">
    <reaction evidence="8 12">
        <text>L-tyrosyl-[protein] + ATP = O-phospho-L-tyrosyl-[protein] + ADP + H(+)</text>
        <dbReference type="Rhea" id="RHEA:10596"/>
        <dbReference type="Rhea" id="RHEA-COMP:10136"/>
        <dbReference type="Rhea" id="RHEA-COMP:20101"/>
        <dbReference type="ChEBI" id="CHEBI:15378"/>
        <dbReference type="ChEBI" id="CHEBI:30616"/>
        <dbReference type="ChEBI" id="CHEBI:46858"/>
        <dbReference type="ChEBI" id="CHEBI:61978"/>
        <dbReference type="ChEBI" id="CHEBI:456216"/>
        <dbReference type="EC" id="2.7.10.2"/>
    </reaction>
</comment>
<keyword evidence="4 12" id="KW-0418">Kinase</keyword>
<evidence type="ECO:0000256" key="11">
    <source>
        <dbReference type="PROSITE-ProRule" id="PRU10141"/>
    </source>
</evidence>
<dbReference type="FunFam" id="1.10.510.10:FF:000318">
    <property type="entry name" value="Tyrosine-protein kinase"/>
    <property type="match status" value="1"/>
</dbReference>
<dbReference type="PROSITE" id="PS50002">
    <property type="entry name" value="SH3"/>
    <property type="match status" value="1"/>
</dbReference>
<protein>
    <recommendedName>
        <fullName evidence="12">Tyrosine-protein kinase</fullName>
        <ecNumber evidence="12">2.7.10.2</ecNumber>
    </recommendedName>
</protein>
<evidence type="ECO:0000256" key="3">
    <source>
        <dbReference type="ARBA" id="ARBA00022741"/>
    </source>
</evidence>
<evidence type="ECO:0000256" key="5">
    <source>
        <dbReference type="ARBA" id="ARBA00022840"/>
    </source>
</evidence>
<reference evidence="17" key="1">
    <citation type="submission" date="2025-08" db="UniProtKB">
        <authorList>
            <consortium name="RefSeq"/>
        </authorList>
    </citation>
    <scope>IDENTIFICATION</scope>
</reference>
<dbReference type="InterPro" id="IPR000980">
    <property type="entry name" value="SH2"/>
</dbReference>
<dbReference type="PROSITE" id="PS00109">
    <property type="entry name" value="PROTEIN_KINASE_TYR"/>
    <property type="match status" value="1"/>
</dbReference>
<dbReference type="InParanoid" id="A0A6P8R8W5"/>
<keyword evidence="5 11" id="KW-0067">ATP-binding</keyword>
<dbReference type="OrthoDB" id="4062651at2759"/>
<accession>A0A6P8R8W5</accession>
<keyword evidence="7 12" id="KW-0829">Tyrosine-protein kinase</keyword>
<dbReference type="Gene3D" id="3.30.505.10">
    <property type="entry name" value="SH2 domain"/>
    <property type="match status" value="1"/>
</dbReference>
<dbReference type="SUPFAM" id="SSF50044">
    <property type="entry name" value="SH3-domain"/>
    <property type="match status" value="1"/>
</dbReference>
<dbReference type="Gene3D" id="2.30.30.40">
    <property type="entry name" value="SH3 Domains"/>
    <property type="match status" value="1"/>
</dbReference>
<dbReference type="SUPFAM" id="SSF56112">
    <property type="entry name" value="Protein kinase-like (PK-like)"/>
    <property type="match status" value="1"/>
</dbReference>
<feature type="domain" description="SH2" evidence="13">
    <location>
        <begin position="135"/>
        <end position="227"/>
    </location>
</feature>
<dbReference type="InterPro" id="IPR001452">
    <property type="entry name" value="SH3_domain"/>
</dbReference>
<dbReference type="FunFam" id="3.30.200.20:FF:000053">
    <property type="entry name" value="Tyrosine-protein kinase"/>
    <property type="match status" value="1"/>
</dbReference>
<dbReference type="Pfam" id="PF00017">
    <property type="entry name" value="SH2"/>
    <property type="match status" value="1"/>
</dbReference>
<keyword evidence="16" id="KW-1185">Reference proteome</keyword>
<evidence type="ECO:0000259" key="14">
    <source>
        <dbReference type="PROSITE" id="PS50002"/>
    </source>
</evidence>
<dbReference type="PRINTS" id="PR00452">
    <property type="entry name" value="SH3DOMAIN"/>
</dbReference>
<dbReference type="FunFam" id="3.30.505.10:FF:000044">
    <property type="entry name" value="Tyrosine-protein kinase"/>
    <property type="match status" value="1"/>
</dbReference>
<keyword evidence="3 11" id="KW-0547">Nucleotide-binding</keyword>
<evidence type="ECO:0000259" key="15">
    <source>
        <dbReference type="PROSITE" id="PS50011"/>
    </source>
</evidence>
<dbReference type="InterPro" id="IPR017441">
    <property type="entry name" value="Protein_kinase_ATP_BS"/>
</dbReference>
<dbReference type="CTD" id="2444"/>
<dbReference type="PROSITE" id="PS00107">
    <property type="entry name" value="PROTEIN_KINASE_ATP"/>
    <property type="match status" value="1"/>
</dbReference>
<evidence type="ECO:0000256" key="12">
    <source>
        <dbReference type="RuleBase" id="RU362096"/>
    </source>
</evidence>
<proteinExistence type="inferred from homology"/>
<dbReference type="InterPro" id="IPR050198">
    <property type="entry name" value="Non-receptor_tyrosine_kinases"/>
</dbReference>
<dbReference type="InterPro" id="IPR036860">
    <property type="entry name" value="SH2_dom_sf"/>
</dbReference>
<dbReference type="PROSITE" id="PS50001">
    <property type="entry name" value="SH2"/>
    <property type="match status" value="1"/>
</dbReference>